<evidence type="ECO:0000256" key="4">
    <source>
        <dbReference type="ARBA" id="ARBA00022692"/>
    </source>
</evidence>
<dbReference type="PROSITE" id="PS50850">
    <property type="entry name" value="MFS"/>
    <property type="match status" value="1"/>
</dbReference>
<dbReference type="InterPro" id="IPR050814">
    <property type="entry name" value="Myo-inositol_Transporter"/>
</dbReference>
<gene>
    <name evidence="9" type="ORF">EUGRSUZ_K00965</name>
</gene>
<dbReference type="GO" id="GO:0016020">
    <property type="term" value="C:membrane"/>
    <property type="evidence" value="ECO:0007669"/>
    <property type="project" value="UniProtKB-SubCell"/>
</dbReference>
<dbReference type="InterPro" id="IPR003663">
    <property type="entry name" value="Sugar/inositol_transpt"/>
</dbReference>
<dbReference type="InParanoid" id="A0A059A0F2"/>
<protein>
    <recommendedName>
        <fullName evidence="8">Major facilitator superfamily (MFS) profile domain-containing protein</fullName>
    </recommendedName>
</protein>
<feature type="transmembrane region" description="Helical" evidence="7">
    <location>
        <begin position="95"/>
        <end position="112"/>
    </location>
</feature>
<evidence type="ECO:0000256" key="1">
    <source>
        <dbReference type="ARBA" id="ARBA00004141"/>
    </source>
</evidence>
<evidence type="ECO:0000256" key="7">
    <source>
        <dbReference type="SAM" id="Phobius"/>
    </source>
</evidence>
<proteinExistence type="inferred from homology"/>
<dbReference type="EMBL" id="KK198763">
    <property type="protein sequence ID" value="KCW47161.1"/>
    <property type="molecule type" value="Genomic_DNA"/>
</dbReference>
<feature type="transmembrane region" description="Helical" evidence="7">
    <location>
        <begin position="52"/>
        <end position="83"/>
    </location>
</feature>
<dbReference type="Gramene" id="KCW47161">
    <property type="protein sequence ID" value="KCW47161"/>
    <property type="gene ID" value="EUGRSUZ_K00965"/>
</dbReference>
<reference evidence="9" key="1">
    <citation type="submission" date="2013-07" db="EMBL/GenBank/DDBJ databases">
        <title>The genome of Eucalyptus grandis.</title>
        <authorList>
            <person name="Schmutz J."/>
            <person name="Hayes R."/>
            <person name="Myburg A."/>
            <person name="Tuskan G."/>
            <person name="Grattapaglia D."/>
            <person name="Rokhsar D.S."/>
        </authorList>
    </citation>
    <scope>NUCLEOTIDE SEQUENCE</scope>
    <source>
        <tissue evidence="9">Leaf extractions</tissue>
    </source>
</reference>
<sequence length="254" mass="27116">MGSVGAGDNGSAGSVRITNRTVESEVNDDGFDDDPTGYQQLSEIPRKSNRRFYLFACAVLASLNTVLLGYDIGVMSGAIIFIQEDLKITEVQTEVLVGCLSVVSLFGSLVGGRTSDIIGRKWTMASGAMVFQVGVAVMTFADSFQVLMIGRLLTGVGIGIGGVIISVYIAEISPSISRGSLTSFPEIFVNIGILLGYVSNYAFSGLSVHINWRVMLGIGILPSALIGFSLFVIPESPRWLVMQNRVDEARLGAF</sequence>
<feature type="transmembrane region" description="Helical" evidence="7">
    <location>
        <begin position="210"/>
        <end position="233"/>
    </location>
</feature>
<evidence type="ECO:0000256" key="3">
    <source>
        <dbReference type="ARBA" id="ARBA00022448"/>
    </source>
</evidence>
<comment type="subcellular location">
    <subcellularLocation>
        <location evidence="1">Membrane</location>
        <topology evidence="1">Multi-pass membrane protein</topology>
    </subcellularLocation>
</comment>
<dbReference type="Gene3D" id="1.20.1250.20">
    <property type="entry name" value="MFS general substrate transporter like domains"/>
    <property type="match status" value="1"/>
</dbReference>
<evidence type="ECO:0000256" key="6">
    <source>
        <dbReference type="ARBA" id="ARBA00023136"/>
    </source>
</evidence>
<feature type="domain" description="Major facilitator superfamily (MFS) profile" evidence="8">
    <location>
        <begin position="57"/>
        <end position="254"/>
    </location>
</feature>
<dbReference type="PROSITE" id="PS00217">
    <property type="entry name" value="SUGAR_TRANSPORT_2"/>
    <property type="match status" value="1"/>
</dbReference>
<feature type="transmembrane region" description="Helical" evidence="7">
    <location>
        <begin position="124"/>
        <end position="141"/>
    </location>
</feature>
<dbReference type="InterPro" id="IPR020846">
    <property type="entry name" value="MFS_dom"/>
</dbReference>
<dbReference type="STRING" id="71139.A0A059A0F2"/>
<keyword evidence="5 7" id="KW-1133">Transmembrane helix</keyword>
<dbReference type="PANTHER" id="PTHR48020:SF49">
    <property type="entry name" value="SUGAR TRANSPORTER"/>
    <property type="match status" value="1"/>
</dbReference>
<organism evidence="9">
    <name type="scientific">Eucalyptus grandis</name>
    <name type="common">Flooded gum</name>
    <dbReference type="NCBI Taxonomy" id="71139"/>
    <lineage>
        <taxon>Eukaryota</taxon>
        <taxon>Viridiplantae</taxon>
        <taxon>Streptophyta</taxon>
        <taxon>Embryophyta</taxon>
        <taxon>Tracheophyta</taxon>
        <taxon>Spermatophyta</taxon>
        <taxon>Magnoliopsida</taxon>
        <taxon>eudicotyledons</taxon>
        <taxon>Gunneridae</taxon>
        <taxon>Pentapetalae</taxon>
        <taxon>rosids</taxon>
        <taxon>malvids</taxon>
        <taxon>Myrtales</taxon>
        <taxon>Myrtaceae</taxon>
        <taxon>Myrtoideae</taxon>
        <taxon>Eucalypteae</taxon>
        <taxon>Eucalyptus</taxon>
    </lineage>
</organism>
<keyword evidence="3" id="KW-0813">Transport</keyword>
<feature type="transmembrane region" description="Helical" evidence="7">
    <location>
        <begin position="181"/>
        <end position="198"/>
    </location>
</feature>
<dbReference type="AlphaFoldDB" id="A0A059A0F2"/>
<dbReference type="InterPro" id="IPR005828">
    <property type="entry name" value="MFS_sugar_transport-like"/>
</dbReference>
<evidence type="ECO:0000256" key="5">
    <source>
        <dbReference type="ARBA" id="ARBA00022989"/>
    </source>
</evidence>
<keyword evidence="4 7" id="KW-0812">Transmembrane</keyword>
<evidence type="ECO:0000313" key="9">
    <source>
        <dbReference type="EMBL" id="KCW47161.1"/>
    </source>
</evidence>
<dbReference type="PANTHER" id="PTHR48020">
    <property type="entry name" value="PROTON MYO-INOSITOL COTRANSPORTER"/>
    <property type="match status" value="1"/>
</dbReference>
<feature type="transmembrane region" description="Helical" evidence="7">
    <location>
        <begin position="147"/>
        <end position="169"/>
    </location>
</feature>
<evidence type="ECO:0000256" key="2">
    <source>
        <dbReference type="ARBA" id="ARBA00010992"/>
    </source>
</evidence>
<name>A0A059A0F2_EUCGR</name>
<dbReference type="OMA" id="ARCHRHY"/>
<keyword evidence="6 7" id="KW-0472">Membrane</keyword>
<comment type="similarity">
    <text evidence="2">Belongs to the major facilitator superfamily. Sugar transporter (TC 2.A.1.1) family.</text>
</comment>
<dbReference type="GO" id="GO:0022857">
    <property type="term" value="F:transmembrane transporter activity"/>
    <property type="evidence" value="ECO:0007669"/>
    <property type="project" value="InterPro"/>
</dbReference>
<dbReference type="SUPFAM" id="SSF103473">
    <property type="entry name" value="MFS general substrate transporter"/>
    <property type="match status" value="1"/>
</dbReference>
<evidence type="ECO:0000259" key="8">
    <source>
        <dbReference type="PROSITE" id="PS50850"/>
    </source>
</evidence>
<dbReference type="InterPro" id="IPR005829">
    <property type="entry name" value="Sugar_transporter_CS"/>
</dbReference>
<dbReference type="PRINTS" id="PR00171">
    <property type="entry name" value="SUGRTRNSPORT"/>
</dbReference>
<accession>A0A059A0F2</accession>
<dbReference type="Pfam" id="PF00083">
    <property type="entry name" value="Sugar_tr"/>
    <property type="match status" value="1"/>
</dbReference>
<dbReference type="InterPro" id="IPR036259">
    <property type="entry name" value="MFS_trans_sf"/>
</dbReference>
<dbReference type="PROSITE" id="PS00216">
    <property type="entry name" value="SUGAR_TRANSPORT_1"/>
    <property type="match status" value="1"/>
</dbReference>